<dbReference type="AlphaFoldDB" id="A0AAQ2C4Z9"/>
<evidence type="ECO:0000313" key="3">
    <source>
        <dbReference type="Proteomes" id="UP000297403"/>
    </source>
</evidence>
<dbReference type="Proteomes" id="UP000297403">
    <property type="component" value="Unassembled WGS sequence"/>
</dbReference>
<evidence type="ECO:0000256" key="1">
    <source>
        <dbReference type="SAM" id="Phobius"/>
    </source>
</evidence>
<keyword evidence="3" id="KW-1185">Reference proteome</keyword>
<comment type="caution">
    <text evidence="2">The sequence shown here is derived from an EMBL/GenBank/DDBJ whole genome shotgun (WGS) entry which is preliminary data.</text>
</comment>
<reference evidence="2 3" key="1">
    <citation type="submission" date="2019-03" db="EMBL/GenBank/DDBJ databases">
        <title>Genomics of glacier-inhabiting Cryobacterium strains.</title>
        <authorList>
            <person name="Liu Q."/>
            <person name="Xin Y.-H."/>
        </authorList>
    </citation>
    <scope>NUCLEOTIDE SEQUENCE [LARGE SCALE GENOMIC DNA]</scope>
    <source>
        <strain evidence="3">TMT1-22</strain>
    </source>
</reference>
<feature type="transmembrane region" description="Helical" evidence="1">
    <location>
        <begin position="12"/>
        <end position="31"/>
    </location>
</feature>
<keyword evidence="1" id="KW-1133">Transmembrane helix</keyword>
<protein>
    <submittedName>
        <fullName evidence="2">Uncharacterized protein</fullName>
    </submittedName>
</protein>
<dbReference type="EMBL" id="SOFY01000064">
    <property type="protein sequence ID" value="TFC44322.1"/>
    <property type="molecule type" value="Genomic_DNA"/>
</dbReference>
<accession>A0AAQ2C4Z9</accession>
<keyword evidence="1" id="KW-0812">Transmembrane</keyword>
<keyword evidence="1" id="KW-0472">Membrane</keyword>
<name>A0AAQ2C4Z9_9MICO</name>
<gene>
    <name evidence="2" type="ORF">E3O49_11765</name>
</gene>
<sequence>MGHARTGRLVAFEWLVILGLVTGGVVFGVLGTGSADIDLPENPLDIKVGQSVAEGAPEASVDPLDRDVIVRLQWMMSSSGEVEINAFATSHAEAPDPPFTIVLYCGARLNDLEGIAKNLDGTGIQDIFAAAAMDHVERGKPRGEPAKLSTS</sequence>
<evidence type="ECO:0000313" key="2">
    <source>
        <dbReference type="EMBL" id="TFC44322.1"/>
    </source>
</evidence>
<organism evidence="2 3">
    <name type="scientific">Cryobacterium shii</name>
    <dbReference type="NCBI Taxonomy" id="1259235"/>
    <lineage>
        <taxon>Bacteria</taxon>
        <taxon>Bacillati</taxon>
        <taxon>Actinomycetota</taxon>
        <taxon>Actinomycetes</taxon>
        <taxon>Micrococcales</taxon>
        <taxon>Microbacteriaceae</taxon>
        <taxon>Cryobacterium</taxon>
    </lineage>
</organism>
<proteinExistence type="predicted"/>
<dbReference type="RefSeq" id="WP_134368083.1">
    <property type="nucleotide sequence ID" value="NZ_SOFY01000064.1"/>
</dbReference>